<dbReference type="EMBL" id="BSXV01005721">
    <property type="protein sequence ID" value="GMF02723.1"/>
    <property type="molecule type" value="Genomic_DNA"/>
</dbReference>
<gene>
    <name evidence="1" type="ORF">Cboi01_000616300</name>
</gene>
<comment type="caution">
    <text evidence="1">The sequence shown here is derived from an EMBL/GenBank/DDBJ whole genome shotgun (WGS) entry which is preliminary data.</text>
</comment>
<name>A0ACB5U604_CANBO</name>
<evidence type="ECO:0000313" key="1">
    <source>
        <dbReference type="EMBL" id="GMF02723.1"/>
    </source>
</evidence>
<dbReference type="Proteomes" id="UP001165101">
    <property type="component" value="Unassembled WGS sequence"/>
</dbReference>
<sequence length="203" mass="23442">MQVFPLISRAKDAAIKQPVELTSYSRNDKGEIKLDDSELKYYYLPDSDVSTPGGIDLASGIKEFKQSGSLGTEFEGLLLSIEDYEKNKNGGKKIDSNLITWRGLLRKIMTLPFSRNEELEYNIIVFDGQIMMVEDLEFSQNLKLKEEAEMDEFKRKLIYSGYKFEQITTLSKPWALSTRNEIEKRRKIPVKNNIPQYTTVKVH</sequence>
<keyword evidence="2" id="KW-1185">Reference proteome</keyword>
<protein>
    <submittedName>
        <fullName evidence="1">Unnamed protein product</fullName>
    </submittedName>
</protein>
<accession>A0ACB5U604</accession>
<reference evidence="1" key="1">
    <citation type="submission" date="2023-04" db="EMBL/GenBank/DDBJ databases">
        <title>Candida boidinii NBRC 1967.</title>
        <authorList>
            <person name="Ichikawa N."/>
            <person name="Sato H."/>
            <person name="Tonouchi N."/>
        </authorList>
    </citation>
    <scope>NUCLEOTIDE SEQUENCE</scope>
    <source>
        <strain evidence="1">NBRC 1967</strain>
    </source>
</reference>
<evidence type="ECO:0000313" key="2">
    <source>
        <dbReference type="Proteomes" id="UP001165101"/>
    </source>
</evidence>
<organism evidence="1 2">
    <name type="scientific">Candida boidinii</name>
    <name type="common">Yeast</name>
    <dbReference type="NCBI Taxonomy" id="5477"/>
    <lineage>
        <taxon>Eukaryota</taxon>
        <taxon>Fungi</taxon>
        <taxon>Dikarya</taxon>
        <taxon>Ascomycota</taxon>
        <taxon>Saccharomycotina</taxon>
        <taxon>Pichiomycetes</taxon>
        <taxon>Pichiales</taxon>
        <taxon>Pichiaceae</taxon>
        <taxon>Ogataea</taxon>
        <taxon>Ogataea/Candida clade</taxon>
    </lineage>
</organism>
<proteinExistence type="predicted"/>